<proteinExistence type="predicted"/>
<dbReference type="GO" id="GO:0003676">
    <property type="term" value="F:nucleic acid binding"/>
    <property type="evidence" value="ECO:0007669"/>
    <property type="project" value="InterPro"/>
</dbReference>
<dbReference type="InterPro" id="IPR002052">
    <property type="entry name" value="DNA_methylase_N6_adenine_CS"/>
</dbReference>
<sequence>MAKARIAQDFYPTPYWCIDALLAHLKPKEGDIFSEPAMGDGRIFDRFPVGHEKKWAELSNHRDYLNPIDLDLTADVIITNPPFSHALEFIRTAIDRDINRTAPCVCCFACPC</sequence>
<name>A0A090SUP4_9VIBR</name>
<organism evidence="3 4">
    <name type="scientific">Vibrio maritimus</name>
    <dbReference type="NCBI Taxonomy" id="990268"/>
    <lineage>
        <taxon>Bacteria</taxon>
        <taxon>Pseudomonadati</taxon>
        <taxon>Pseudomonadota</taxon>
        <taxon>Gammaproteobacteria</taxon>
        <taxon>Vibrionales</taxon>
        <taxon>Vibrionaceae</taxon>
        <taxon>Vibrio</taxon>
    </lineage>
</organism>
<reference evidence="3 4" key="1">
    <citation type="submission" date="2014-09" db="EMBL/GenBank/DDBJ databases">
        <title>Vibrio maritimus JCM 19235. (C45) whole genome shotgun sequence.</title>
        <authorList>
            <person name="Sawabe T."/>
            <person name="Meirelles P."/>
            <person name="Nakanishi M."/>
            <person name="Sayaka M."/>
            <person name="Hattori M."/>
            <person name="Ohkuma M."/>
        </authorList>
    </citation>
    <scope>NUCLEOTIDE SEQUENCE [LARGE SCALE GENOMIC DNA]</scope>
    <source>
        <strain evidence="4">JCM19235</strain>
    </source>
</reference>
<dbReference type="EMBL" id="BBMR01000017">
    <property type="protein sequence ID" value="GAL23037.1"/>
    <property type="molecule type" value="Genomic_DNA"/>
</dbReference>
<keyword evidence="4" id="KW-1185">Reference proteome</keyword>
<dbReference type="AlphaFoldDB" id="A0A090SUP4"/>
<dbReference type="SUPFAM" id="SSF53335">
    <property type="entry name" value="S-adenosyl-L-methionine-dependent methyltransferases"/>
    <property type="match status" value="1"/>
</dbReference>
<dbReference type="PROSITE" id="PS00092">
    <property type="entry name" value="N6_MTASE"/>
    <property type="match status" value="1"/>
</dbReference>
<dbReference type="GO" id="GO:0032259">
    <property type="term" value="P:methylation"/>
    <property type="evidence" value="ECO:0007669"/>
    <property type="project" value="UniProtKB-KW"/>
</dbReference>
<evidence type="ECO:0000313" key="4">
    <source>
        <dbReference type="Proteomes" id="UP000029228"/>
    </source>
</evidence>
<evidence type="ECO:0000313" key="3">
    <source>
        <dbReference type="EMBL" id="GAL23037.1"/>
    </source>
</evidence>
<dbReference type="Gene3D" id="3.40.50.150">
    <property type="entry name" value="Vaccinia Virus protein VP39"/>
    <property type="match status" value="1"/>
</dbReference>
<dbReference type="STRING" id="990268.JCM19235_1338"/>
<dbReference type="InterPro" id="IPR029063">
    <property type="entry name" value="SAM-dependent_MTases_sf"/>
</dbReference>
<dbReference type="GO" id="GO:0008168">
    <property type="term" value="F:methyltransferase activity"/>
    <property type="evidence" value="ECO:0007669"/>
    <property type="project" value="UniProtKB-KW"/>
</dbReference>
<comment type="caution">
    <text evidence="3">The sequence shown here is derived from an EMBL/GenBank/DDBJ whole genome shotgun (WGS) entry which is preliminary data.</text>
</comment>
<evidence type="ECO:0008006" key="5">
    <source>
        <dbReference type="Google" id="ProtNLM"/>
    </source>
</evidence>
<evidence type="ECO:0000256" key="2">
    <source>
        <dbReference type="ARBA" id="ARBA00022679"/>
    </source>
</evidence>
<evidence type="ECO:0000256" key="1">
    <source>
        <dbReference type="ARBA" id="ARBA00022603"/>
    </source>
</evidence>
<keyword evidence="1" id="KW-0489">Methyltransferase</keyword>
<gene>
    <name evidence="3" type="ORF">JCM19235_1338</name>
</gene>
<accession>A0A090SUP4</accession>
<protein>
    <recommendedName>
        <fullName evidence="5">DNA methyltransferase</fullName>
    </recommendedName>
</protein>
<reference evidence="3 4" key="2">
    <citation type="submission" date="2014-09" db="EMBL/GenBank/DDBJ databases">
        <authorList>
            <consortium name="NBRP consortium"/>
            <person name="Sawabe T."/>
            <person name="Meirelles P."/>
            <person name="Nakanishi M."/>
            <person name="Sayaka M."/>
            <person name="Hattori M."/>
            <person name="Ohkuma M."/>
        </authorList>
    </citation>
    <scope>NUCLEOTIDE SEQUENCE [LARGE SCALE GENOMIC DNA]</scope>
    <source>
        <strain evidence="4">JCM19235</strain>
    </source>
</reference>
<keyword evidence="2" id="KW-0808">Transferase</keyword>
<dbReference type="Proteomes" id="UP000029228">
    <property type="component" value="Unassembled WGS sequence"/>
</dbReference>